<accession>C4GJT8</accession>
<dbReference type="GeneID" id="84905784"/>
<evidence type="ECO:0000256" key="1">
    <source>
        <dbReference type="SAM" id="Phobius"/>
    </source>
</evidence>
<dbReference type="AlphaFoldDB" id="C4GJT8"/>
<evidence type="ECO:0000313" key="2">
    <source>
        <dbReference type="EMBL" id="EEP68060.1"/>
    </source>
</evidence>
<organism evidence="2 3">
    <name type="scientific">Kingella oralis ATCC 51147</name>
    <dbReference type="NCBI Taxonomy" id="629741"/>
    <lineage>
        <taxon>Bacteria</taxon>
        <taxon>Pseudomonadati</taxon>
        <taxon>Pseudomonadota</taxon>
        <taxon>Betaproteobacteria</taxon>
        <taxon>Neisseriales</taxon>
        <taxon>Neisseriaceae</taxon>
        <taxon>Kingella</taxon>
    </lineage>
</organism>
<feature type="transmembrane region" description="Helical" evidence="1">
    <location>
        <begin position="6"/>
        <end position="24"/>
    </location>
</feature>
<reference evidence="2" key="1">
    <citation type="submission" date="2009-04" db="EMBL/GenBank/DDBJ databases">
        <authorList>
            <person name="Weinstock G."/>
            <person name="Sodergren E."/>
            <person name="Clifton S."/>
            <person name="Fulton L."/>
            <person name="Fulton B."/>
            <person name="Courtney L."/>
            <person name="Fronick C."/>
            <person name="Harrison M."/>
            <person name="Strong C."/>
            <person name="Farmer C."/>
            <person name="Delahaunty K."/>
            <person name="Markovic C."/>
            <person name="Hall O."/>
            <person name="Minx P."/>
            <person name="Tomlinson C."/>
            <person name="Mitreva M."/>
            <person name="Nelson J."/>
            <person name="Hou S."/>
            <person name="Wollam A."/>
            <person name="Pepin K.H."/>
            <person name="Johnson M."/>
            <person name="Bhonagiri V."/>
            <person name="Nash W.E."/>
            <person name="Warren W."/>
            <person name="Chinwalla A."/>
            <person name="Mardis E.R."/>
            <person name="Wilson R.K."/>
        </authorList>
    </citation>
    <scope>NUCLEOTIDE SEQUENCE [LARGE SCALE GENOMIC DNA]</scope>
    <source>
        <strain evidence="2">ATCC 51147</strain>
    </source>
</reference>
<name>C4GJT8_9NEIS</name>
<dbReference type="OrthoDB" id="10009651at2"/>
<gene>
    <name evidence="2" type="ORF">GCWU000324_02311</name>
</gene>
<sequence length="228" mass="26614">MEGSLIGIGLFVIVCMIIFVCKEIKNSWVKNKEAKELLEHEQKEREIKIFHAQLRAKAVKIEQERAEREAWRNREAAKICQTLQGYSEARAFLYDMAFEKCFDNYQSRDEQILWESIRIVLESHNEKTMESRIHLIYLKHQGMGNDSPIGAHEFRLLATHFYLGQIQALMNKIENYKTRAAKEKAKIKIQGLFEQALLPKAADTLYQNAVREGLCLYEAFLQKQNTSN</sequence>
<dbReference type="RefSeq" id="WP_003797435.1">
    <property type="nucleotide sequence ID" value="NZ_GG665872.1"/>
</dbReference>
<dbReference type="STRING" id="629741.GCWU000324_02311"/>
<proteinExistence type="predicted"/>
<keyword evidence="1" id="KW-0472">Membrane</keyword>
<evidence type="ECO:0000313" key="3">
    <source>
        <dbReference type="Proteomes" id="UP000003009"/>
    </source>
</evidence>
<keyword evidence="1" id="KW-0812">Transmembrane</keyword>
<keyword evidence="1" id="KW-1133">Transmembrane helix</keyword>
<comment type="caution">
    <text evidence="2">The sequence shown here is derived from an EMBL/GenBank/DDBJ whole genome shotgun (WGS) entry which is preliminary data.</text>
</comment>
<keyword evidence="3" id="KW-1185">Reference proteome</keyword>
<dbReference type="HOGENOM" id="CLU_1213521_0_0_4"/>
<dbReference type="EMBL" id="ACJW02000003">
    <property type="protein sequence ID" value="EEP68060.1"/>
    <property type="molecule type" value="Genomic_DNA"/>
</dbReference>
<dbReference type="Proteomes" id="UP000003009">
    <property type="component" value="Unassembled WGS sequence"/>
</dbReference>
<protein>
    <submittedName>
        <fullName evidence="2">Uncharacterized protein</fullName>
    </submittedName>
</protein>